<feature type="signal peptide" evidence="1">
    <location>
        <begin position="1"/>
        <end position="22"/>
    </location>
</feature>
<name>A0A7W3NGV7_PRIAR</name>
<evidence type="ECO:0000313" key="3">
    <source>
        <dbReference type="Proteomes" id="UP000543174"/>
    </source>
</evidence>
<protein>
    <submittedName>
        <fullName evidence="2">Uncharacterized protein</fullName>
    </submittedName>
</protein>
<accession>A0A7W3NGV7</accession>
<comment type="caution">
    <text evidence="2">The sequence shown here is derived from an EMBL/GenBank/DDBJ whole genome shotgun (WGS) entry which is preliminary data.</text>
</comment>
<organism evidence="2 3">
    <name type="scientific">Priestia aryabhattai</name>
    <name type="common">Bacillus aryabhattai</name>
    <dbReference type="NCBI Taxonomy" id="412384"/>
    <lineage>
        <taxon>Bacteria</taxon>
        <taxon>Bacillati</taxon>
        <taxon>Bacillota</taxon>
        <taxon>Bacilli</taxon>
        <taxon>Bacillales</taxon>
        <taxon>Bacillaceae</taxon>
        <taxon>Priestia</taxon>
    </lineage>
</organism>
<sequence>MKKFVRPLLTIVGISSMLFAYAPNSSAAGNVIEEDNAVYDESINAYVVPLEVQGDQLVPTSPDKYEASTGNDLAVKESTIQAGTGGQMGTMDYREYWKYTPKSKTKVVGKTKRASSDITCTTATCNISKQVSATVTASFSTQVAAEKSAIKANAGFNWSNAATDSSTYGFTLKKGQKGYIGFKPYYNKTSGTLKKYSNWDGYLGISKPGSGQSPQKTKAGEAVGNFYFVFIKK</sequence>
<reference evidence="2" key="1">
    <citation type="submission" date="2020-08" db="EMBL/GenBank/DDBJ databases">
        <title>Functional genomics of gut bacteria from endangered species of beetles.</title>
        <authorList>
            <person name="Carlos-Shanley C."/>
        </authorList>
    </citation>
    <scope>NUCLEOTIDE SEQUENCE [LARGE SCALE GENOMIC DNA]</scope>
    <source>
        <strain evidence="2">S00060</strain>
    </source>
</reference>
<keyword evidence="3" id="KW-1185">Reference proteome</keyword>
<feature type="chain" id="PRO_5038710964" evidence="1">
    <location>
        <begin position="23"/>
        <end position="233"/>
    </location>
</feature>
<dbReference type="AlphaFoldDB" id="A0A7W3NGV7"/>
<dbReference type="Proteomes" id="UP000543174">
    <property type="component" value="Unassembled WGS sequence"/>
</dbReference>
<dbReference type="RefSeq" id="WP_182528121.1">
    <property type="nucleotide sequence ID" value="NZ_JACJHT010000015.1"/>
</dbReference>
<evidence type="ECO:0000256" key="1">
    <source>
        <dbReference type="SAM" id="SignalP"/>
    </source>
</evidence>
<dbReference type="Pfam" id="PF19535">
    <property type="entry name" value="DUF6060"/>
    <property type="match status" value="1"/>
</dbReference>
<dbReference type="EMBL" id="JACJHT010000015">
    <property type="protein sequence ID" value="MBA9042642.1"/>
    <property type="molecule type" value="Genomic_DNA"/>
</dbReference>
<gene>
    <name evidence="2" type="ORF">HNP21_005779</name>
</gene>
<keyword evidence="1" id="KW-0732">Signal</keyword>
<evidence type="ECO:0000313" key="2">
    <source>
        <dbReference type="EMBL" id="MBA9042642.1"/>
    </source>
</evidence>
<proteinExistence type="predicted"/>
<dbReference type="InterPro" id="IPR045702">
    <property type="entry name" value="DUF6060"/>
</dbReference>